<proteinExistence type="predicted"/>
<name>A0ABW1NGZ2_9ACTN</name>
<dbReference type="Proteomes" id="UP001596137">
    <property type="component" value="Unassembled WGS sequence"/>
</dbReference>
<organism evidence="1 2">
    <name type="scientific">Sphaerisporangium aureirubrum</name>
    <dbReference type="NCBI Taxonomy" id="1544736"/>
    <lineage>
        <taxon>Bacteria</taxon>
        <taxon>Bacillati</taxon>
        <taxon>Actinomycetota</taxon>
        <taxon>Actinomycetes</taxon>
        <taxon>Streptosporangiales</taxon>
        <taxon>Streptosporangiaceae</taxon>
        <taxon>Sphaerisporangium</taxon>
    </lineage>
</organism>
<comment type="caution">
    <text evidence="1">The sequence shown here is derived from an EMBL/GenBank/DDBJ whole genome shotgun (WGS) entry which is preliminary data.</text>
</comment>
<keyword evidence="2" id="KW-1185">Reference proteome</keyword>
<evidence type="ECO:0000313" key="1">
    <source>
        <dbReference type="EMBL" id="MFC6082588.1"/>
    </source>
</evidence>
<dbReference type="RefSeq" id="WP_380752951.1">
    <property type="nucleotide sequence ID" value="NZ_JBHSRF010000018.1"/>
</dbReference>
<protein>
    <submittedName>
        <fullName evidence="1">Uncharacterized protein</fullName>
    </submittedName>
</protein>
<gene>
    <name evidence="1" type="ORF">ACFP1K_15580</name>
</gene>
<dbReference type="EMBL" id="JBHSRF010000018">
    <property type="protein sequence ID" value="MFC6082588.1"/>
    <property type="molecule type" value="Genomic_DNA"/>
</dbReference>
<accession>A0ABW1NGZ2</accession>
<reference evidence="2" key="1">
    <citation type="journal article" date="2019" name="Int. J. Syst. Evol. Microbiol.">
        <title>The Global Catalogue of Microorganisms (GCM) 10K type strain sequencing project: providing services to taxonomists for standard genome sequencing and annotation.</title>
        <authorList>
            <consortium name="The Broad Institute Genomics Platform"/>
            <consortium name="The Broad Institute Genome Sequencing Center for Infectious Disease"/>
            <person name="Wu L."/>
            <person name="Ma J."/>
        </authorList>
    </citation>
    <scope>NUCLEOTIDE SEQUENCE [LARGE SCALE GENOMIC DNA]</scope>
    <source>
        <strain evidence="2">JCM 30346</strain>
    </source>
</reference>
<sequence>MSRAWAVAAATEATRVPAIGPEAAAWRTRGWAEIALGGLALATAHTEDIPLPATPFHGLDGTPLADTGLLLSLEGATARGTAEALATLDGAAARRDGAAGRGVAEVLLEGAAGRGVTDVLHGLDGAVVRRMAEDIHGLDGGAAQEVAEDLDGLGGAAAPGAVEVFRGLDEVVRRVGIRYAGRHATRLRALRALAGPVPAYYLTPGRSAHPGGPCAEPGLSGPVGEACRAIGEFCDAVAEACPGEPSAGGNREGAAADLRWGERHRPSPCGGYTIVRADRCAGLAGRCWMRLPSACGPRDVFVDVPRRAAPVQERIWRGVHEGAHLDHMAMTSAGIEFGYGLLAAEAYAMAVEVLATVSCLLAGELDEARWLRAGLVERIGRLPGYAAWLATAGQVPAALRDAAALSSPDLAPLPRLAAVYVRGPLLLLGGHDLGPLAPYLPPSLTDPLLDRWSTARTAFPPAAALTPAPRRPHR</sequence>
<evidence type="ECO:0000313" key="2">
    <source>
        <dbReference type="Proteomes" id="UP001596137"/>
    </source>
</evidence>